<comment type="subcellular location">
    <subcellularLocation>
        <location evidence="1 4">Bacterial flagellum basal body</location>
    </subcellularLocation>
</comment>
<keyword evidence="9" id="KW-1185">Reference proteome</keyword>
<protein>
    <recommendedName>
        <fullName evidence="4">Flagellar basal-body rod protein FlgF</fullName>
    </recommendedName>
</protein>
<dbReference type="InterPro" id="IPR020013">
    <property type="entry name" value="Flagellar_FlgE/F/G"/>
</dbReference>
<dbReference type="EMBL" id="JACIGK010000016">
    <property type="protein sequence ID" value="MBB4266722.1"/>
    <property type="molecule type" value="Genomic_DNA"/>
</dbReference>
<dbReference type="InterPro" id="IPR012836">
    <property type="entry name" value="FlgF"/>
</dbReference>
<keyword evidence="8" id="KW-0966">Cell projection</keyword>
<dbReference type="InterPro" id="IPR053967">
    <property type="entry name" value="LlgE_F_G-like_D1"/>
</dbReference>
<dbReference type="AlphaFoldDB" id="A0A7W6RE13"/>
<keyword evidence="3 4" id="KW-0975">Bacterial flagellum</keyword>
<dbReference type="NCBIfam" id="TIGR03506">
    <property type="entry name" value="FlgEFG_subfam"/>
    <property type="match status" value="1"/>
</dbReference>
<evidence type="ECO:0000256" key="1">
    <source>
        <dbReference type="ARBA" id="ARBA00004117"/>
    </source>
</evidence>
<evidence type="ECO:0000259" key="7">
    <source>
        <dbReference type="Pfam" id="PF22692"/>
    </source>
</evidence>
<evidence type="ECO:0000313" key="8">
    <source>
        <dbReference type="EMBL" id="MBB4266722.1"/>
    </source>
</evidence>
<dbReference type="GO" id="GO:0030694">
    <property type="term" value="C:bacterial-type flagellum basal body, rod"/>
    <property type="evidence" value="ECO:0007669"/>
    <property type="project" value="UniProtKB-UniRule"/>
</dbReference>
<evidence type="ECO:0000259" key="5">
    <source>
        <dbReference type="Pfam" id="PF00460"/>
    </source>
</evidence>
<name>A0A7W6RE13_9PROT</name>
<dbReference type="Proteomes" id="UP000554286">
    <property type="component" value="Unassembled WGS sequence"/>
</dbReference>
<organism evidence="8 9">
    <name type="scientific">Roseospira visakhapatnamensis</name>
    <dbReference type="NCBI Taxonomy" id="390880"/>
    <lineage>
        <taxon>Bacteria</taxon>
        <taxon>Pseudomonadati</taxon>
        <taxon>Pseudomonadota</taxon>
        <taxon>Alphaproteobacteria</taxon>
        <taxon>Rhodospirillales</taxon>
        <taxon>Rhodospirillaceae</taxon>
        <taxon>Roseospira</taxon>
    </lineage>
</organism>
<dbReference type="InterPro" id="IPR037925">
    <property type="entry name" value="FlgE/F/G-like"/>
</dbReference>
<dbReference type="PANTHER" id="PTHR30435:SF19">
    <property type="entry name" value="FLAGELLAR BASAL-BODY ROD PROTEIN FLGG"/>
    <property type="match status" value="1"/>
</dbReference>
<comment type="caution">
    <text evidence="8">The sequence shown here is derived from an EMBL/GenBank/DDBJ whole genome shotgun (WGS) entry which is preliminary data.</text>
</comment>
<sequence length="247" mass="27496">MENTTYITLSRQTALWRKMDVVANNIANMNTPGYKGEHMLFAEYLARSRSADSAFPDKLSYTTDFGTYRDASLGPMDNTGNPLDVAINGDGYFEVETDVGRYYTRNGRFMMDNDGMIVTTQGHPVLTTEGTPLFIAPNEKTISIARDGAVSTETGPVGRLRVVDFEDDQAMRRVQAGLYDAQDQEPQDVETVTLEQGTLEGANVQPVVEMTRLIEVHRAYETIQKLIETEGERQSRVMQTLSGVSQS</sequence>
<dbReference type="Pfam" id="PF06429">
    <property type="entry name" value="Flg_bbr_C"/>
    <property type="match status" value="1"/>
</dbReference>
<dbReference type="PROSITE" id="PS00588">
    <property type="entry name" value="FLAGELLA_BB_ROD"/>
    <property type="match status" value="1"/>
</dbReference>
<evidence type="ECO:0000313" key="9">
    <source>
        <dbReference type="Proteomes" id="UP000554286"/>
    </source>
</evidence>
<dbReference type="Pfam" id="PF00460">
    <property type="entry name" value="Flg_bb_rod"/>
    <property type="match status" value="1"/>
</dbReference>
<keyword evidence="8" id="KW-0969">Cilium</keyword>
<feature type="domain" description="Flagellar basal-body/hook protein C-terminal" evidence="6">
    <location>
        <begin position="196"/>
        <end position="239"/>
    </location>
</feature>
<dbReference type="InterPro" id="IPR010930">
    <property type="entry name" value="Flg_bb/hook_C_dom"/>
</dbReference>
<dbReference type="InterPro" id="IPR019776">
    <property type="entry name" value="Flagellar_basal_body_rod_CS"/>
</dbReference>
<evidence type="ECO:0000256" key="3">
    <source>
        <dbReference type="ARBA" id="ARBA00023143"/>
    </source>
</evidence>
<dbReference type="PANTHER" id="PTHR30435">
    <property type="entry name" value="FLAGELLAR PROTEIN"/>
    <property type="match status" value="1"/>
</dbReference>
<keyword evidence="8" id="KW-0282">Flagellum</keyword>
<feature type="domain" description="Flagellar basal body rod protein N-terminal" evidence="5">
    <location>
        <begin position="8"/>
        <end position="35"/>
    </location>
</feature>
<evidence type="ECO:0000256" key="4">
    <source>
        <dbReference type="RuleBase" id="RU362116"/>
    </source>
</evidence>
<accession>A0A7W6RE13</accession>
<comment type="similarity">
    <text evidence="2 4">Belongs to the flagella basal body rod proteins family.</text>
</comment>
<dbReference type="SUPFAM" id="SSF117143">
    <property type="entry name" value="Flagellar hook protein flgE"/>
    <property type="match status" value="1"/>
</dbReference>
<dbReference type="RefSeq" id="WP_184045416.1">
    <property type="nucleotide sequence ID" value="NZ_JACIGK010000016.1"/>
</dbReference>
<comment type="subunit">
    <text evidence="4">The basal body constitutes a major portion of the flagellar organelle and consists of five rings (E,L,P,S, and M) mounted on a central rod. The rod consists of about 26 subunits of FlgG in the distal portion, and FlgB, FlgC and FlgF are thought to build up the proximal portion of the rod with about 6 subunits each.</text>
</comment>
<dbReference type="NCBIfam" id="TIGR02490">
    <property type="entry name" value="flgF"/>
    <property type="match status" value="1"/>
</dbReference>
<dbReference type="Pfam" id="PF22692">
    <property type="entry name" value="LlgE_F_G_D1"/>
    <property type="match status" value="1"/>
</dbReference>
<feature type="domain" description="Flagellar hook protein FlgE/F/G-like D1" evidence="7">
    <location>
        <begin position="86"/>
        <end position="151"/>
    </location>
</feature>
<dbReference type="GO" id="GO:0071978">
    <property type="term" value="P:bacterial-type flagellum-dependent swarming motility"/>
    <property type="evidence" value="ECO:0007669"/>
    <property type="project" value="TreeGrafter"/>
</dbReference>
<reference evidence="8 9" key="1">
    <citation type="submission" date="2020-08" db="EMBL/GenBank/DDBJ databases">
        <title>Genome sequencing of Purple Non-Sulfur Bacteria from various extreme environments.</title>
        <authorList>
            <person name="Mayer M."/>
        </authorList>
    </citation>
    <scope>NUCLEOTIDE SEQUENCE [LARGE SCALE GENOMIC DNA]</scope>
    <source>
        <strain evidence="8 9">JA131</strain>
    </source>
</reference>
<dbReference type="InterPro" id="IPR001444">
    <property type="entry name" value="Flag_bb_rod_N"/>
</dbReference>
<gene>
    <name evidence="8" type="ORF">GGD89_002355</name>
</gene>
<evidence type="ECO:0000256" key="2">
    <source>
        <dbReference type="ARBA" id="ARBA00009677"/>
    </source>
</evidence>
<proteinExistence type="inferred from homology"/>
<evidence type="ECO:0000259" key="6">
    <source>
        <dbReference type="Pfam" id="PF06429"/>
    </source>
</evidence>